<dbReference type="AlphaFoldDB" id="A0A2U9SE81"/>
<dbReference type="OrthoDB" id="9801510at2"/>
<evidence type="ECO:0000256" key="4">
    <source>
        <dbReference type="ARBA" id="ARBA00021889"/>
    </source>
</evidence>
<dbReference type="GO" id="GO:0042301">
    <property type="term" value="F:phosphate ion binding"/>
    <property type="evidence" value="ECO:0007669"/>
    <property type="project" value="InterPro"/>
</dbReference>
<comment type="function">
    <text evidence="1 7">Part of the ABC transporter complex PstSACB involved in phosphate import.</text>
</comment>
<dbReference type="GO" id="GO:0043190">
    <property type="term" value="C:ATP-binding cassette (ABC) transporter complex"/>
    <property type="evidence" value="ECO:0007669"/>
    <property type="project" value="InterPro"/>
</dbReference>
<dbReference type="InterPro" id="IPR050962">
    <property type="entry name" value="Phosphate-bind_PstS"/>
</dbReference>
<evidence type="ECO:0000256" key="8">
    <source>
        <dbReference type="SAM" id="SignalP"/>
    </source>
</evidence>
<geneLocation type="plasmid" evidence="10 11">
    <name>unnamed4</name>
</geneLocation>
<dbReference type="RefSeq" id="WP_111070502.1">
    <property type="nucleotide sequence ID" value="NZ_CP029834.1"/>
</dbReference>
<dbReference type="Gene3D" id="3.40.190.10">
    <property type="entry name" value="Periplasmic binding protein-like II"/>
    <property type="match status" value="2"/>
</dbReference>
<dbReference type="InterPro" id="IPR005673">
    <property type="entry name" value="ABC_phos-bd_PstS"/>
</dbReference>
<dbReference type="InterPro" id="IPR024370">
    <property type="entry name" value="PBP_domain"/>
</dbReference>
<evidence type="ECO:0000256" key="5">
    <source>
        <dbReference type="ARBA" id="ARBA00022448"/>
    </source>
</evidence>
<protein>
    <recommendedName>
        <fullName evidence="4 7">Phosphate-binding protein PstS</fullName>
    </recommendedName>
</protein>
<evidence type="ECO:0000256" key="2">
    <source>
        <dbReference type="ARBA" id="ARBA00008725"/>
    </source>
</evidence>
<keyword evidence="5 7" id="KW-0813">Transport</keyword>
<sequence length="355" mass="37680">MTSAFVRCAAFGALAVLSVSVAPLSVASAADISGAGATFPYPIYAKWADAYKKETGVGLNYQSIGSGGGIKQIKAKTVTFGASDMPLKPEDLEQAGLIQFPMIMGGVVPVVNLKGLKSGDVKLSGTVLANIYMGEITKWNDPQIKALNPDVNLPNTAIAPVYRSDGSGTNFLFTDYLSKTSPKFKTQIGANSSVQWPAGIGAKGNEGVASMVKQTDGAIGYVEYAYAKQNNIMYVGLQNKDGKAVVPKIESFQAAAANADWANAKGYYVILTDEPGADSWPITGASFILMYKDPKDPATSAEALKFFDWAYKNGAQMAIDLDYVPMPESVVSMVQKTWSQSIQSDGKPIWTASAK</sequence>
<dbReference type="Proteomes" id="UP000249605">
    <property type="component" value="Plasmid unnamed4"/>
</dbReference>
<reference evidence="10 11" key="1">
    <citation type="submission" date="2018-06" db="EMBL/GenBank/DDBJ databases">
        <title>Complete genome sequencing of Azospirillum sp. M2T2B2.</title>
        <authorList>
            <person name="Heo J."/>
            <person name="Kim S.-J."/>
            <person name="Kwon S.-W."/>
            <person name="Anandham R."/>
        </authorList>
    </citation>
    <scope>NUCLEOTIDE SEQUENCE [LARGE SCALE GENOMIC DNA]</scope>
    <source>
        <strain evidence="10 11">M2T2B2</strain>
        <plasmid evidence="10 11">unnamed4</plasmid>
    </source>
</reference>
<evidence type="ECO:0000256" key="7">
    <source>
        <dbReference type="PIRNR" id="PIRNR002756"/>
    </source>
</evidence>
<evidence type="ECO:0000256" key="6">
    <source>
        <dbReference type="ARBA" id="ARBA00022592"/>
    </source>
</evidence>
<dbReference type="NCBIfam" id="NF008171">
    <property type="entry name" value="PRK10918.1"/>
    <property type="match status" value="1"/>
</dbReference>
<evidence type="ECO:0000256" key="3">
    <source>
        <dbReference type="ARBA" id="ARBA00011529"/>
    </source>
</evidence>
<dbReference type="GO" id="GO:0035435">
    <property type="term" value="P:phosphate ion transmembrane transport"/>
    <property type="evidence" value="ECO:0007669"/>
    <property type="project" value="InterPro"/>
</dbReference>
<keyword evidence="6 7" id="KW-0592">Phosphate transport</keyword>
<dbReference type="Pfam" id="PF12849">
    <property type="entry name" value="PBP_like_2"/>
    <property type="match status" value="1"/>
</dbReference>
<comment type="subunit">
    <text evidence="3 7">The complex is composed of two ATP-binding proteins (PstB), two transmembrane proteins (PstC and PstA) and a solute-binding protein (PstS).</text>
</comment>
<accession>A0A2U9SE81</accession>
<dbReference type="PANTHER" id="PTHR42996">
    <property type="entry name" value="PHOSPHATE-BINDING PROTEIN PSTS"/>
    <property type="match status" value="1"/>
</dbReference>
<dbReference type="SUPFAM" id="SSF53850">
    <property type="entry name" value="Periplasmic binding protein-like II"/>
    <property type="match status" value="1"/>
</dbReference>
<evidence type="ECO:0000259" key="9">
    <source>
        <dbReference type="Pfam" id="PF12849"/>
    </source>
</evidence>
<keyword evidence="8" id="KW-0732">Signal</keyword>
<dbReference type="PANTHER" id="PTHR42996:SF1">
    <property type="entry name" value="PHOSPHATE-BINDING PROTEIN PSTS"/>
    <property type="match status" value="1"/>
</dbReference>
<dbReference type="KEGG" id="azm:DM194_25780"/>
<keyword evidence="11" id="KW-1185">Reference proteome</keyword>
<keyword evidence="10" id="KW-0614">Plasmid</keyword>
<comment type="similarity">
    <text evidence="2 7">Belongs to the PstS family.</text>
</comment>
<organism evidence="10 11">
    <name type="scientific">Azospirillum ramasamyi</name>
    <dbReference type="NCBI Taxonomy" id="682998"/>
    <lineage>
        <taxon>Bacteria</taxon>
        <taxon>Pseudomonadati</taxon>
        <taxon>Pseudomonadota</taxon>
        <taxon>Alphaproteobacteria</taxon>
        <taxon>Rhodospirillales</taxon>
        <taxon>Azospirillaceae</taxon>
        <taxon>Azospirillum</taxon>
    </lineage>
</organism>
<proteinExistence type="inferred from homology"/>
<evidence type="ECO:0000313" key="10">
    <source>
        <dbReference type="EMBL" id="AWU97704.1"/>
    </source>
</evidence>
<dbReference type="NCBIfam" id="TIGR00975">
    <property type="entry name" value="3a0107s03"/>
    <property type="match status" value="1"/>
</dbReference>
<dbReference type="PIRSF" id="PIRSF002756">
    <property type="entry name" value="PstS"/>
    <property type="match status" value="1"/>
</dbReference>
<dbReference type="CDD" id="cd13565">
    <property type="entry name" value="PBP2_PstS"/>
    <property type="match status" value="1"/>
</dbReference>
<dbReference type="EMBL" id="CP029834">
    <property type="protein sequence ID" value="AWU97704.1"/>
    <property type="molecule type" value="Genomic_DNA"/>
</dbReference>
<feature type="signal peptide" evidence="8">
    <location>
        <begin position="1"/>
        <end position="29"/>
    </location>
</feature>
<name>A0A2U9SE81_9PROT</name>
<gene>
    <name evidence="10" type="ORF">DM194_25780</name>
</gene>
<evidence type="ECO:0000256" key="1">
    <source>
        <dbReference type="ARBA" id="ARBA00002841"/>
    </source>
</evidence>
<evidence type="ECO:0000313" key="11">
    <source>
        <dbReference type="Proteomes" id="UP000249605"/>
    </source>
</evidence>
<feature type="domain" description="PBP" evidence="9">
    <location>
        <begin position="29"/>
        <end position="311"/>
    </location>
</feature>
<feature type="chain" id="PRO_5015971021" description="Phosphate-binding protein PstS" evidence="8">
    <location>
        <begin position="30"/>
        <end position="355"/>
    </location>
</feature>